<proteinExistence type="predicted"/>
<feature type="chain" id="PRO_5010437385" description="Secreted protein" evidence="1">
    <location>
        <begin position="23"/>
        <end position="244"/>
    </location>
</feature>
<dbReference type="EMBL" id="CP031598">
    <property type="protein sequence ID" value="QEW28512.1"/>
    <property type="molecule type" value="Genomic_DNA"/>
</dbReference>
<dbReference type="AlphaFoldDB" id="A0A0T5P572"/>
<dbReference type="Proteomes" id="UP000051401">
    <property type="component" value="Unassembled WGS sequence"/>
</dbReference>
<reference evidence="3 5" key="2">
    <citation type="submission" date="2018-08" db="EMBL/GenBank/DDBJ databases">
        <title>Genetic Globetrotter - A new plasmid hitch-hiking vast phylogenetic and geographic distances.</title>
        <authorList>
            <person name="Vollmers J."/>
            <person name="Petersen J."/>
        </authorList>
    </citation>
    <scope>NUCLEOTIDE SEQUENCE [LARGE SCALE GENOMIC DNA]</scope>
    <source>
        <strain evidence="3 5">DSM 26383</strain>
    </source>
</reference>
<evidence type="ECO:0000313" key="2">
    <source>
        <dbReference type="EMBL" id="KRS16331.1"/>
    </source>
</evidence>
<evidence type="ECO:0000313" key="3">
    <source>
        <dbReference type="EMBL" id="QEW28512.1"/>
    </source>
</evidence>
<name>A0A0T5P572_9RHOB</name>
<dbReference type="Proteomes" id="UP000325785">
    <property type="component" value="Chromosome"/>
</dbReference>
<dbReference type="KEGG" id="rid:RIdsm_04343"/>
<evidence type="ECO:0000313" key="5">
    <source>
        <dbReference type="Proteomes" id="UP000325785"/>
    </source>
</evidence>
<dbReference type="STRING" id="540747.SAMN04488031_10543"/>
<sequence>MVSRRVLALVMMTGAGVGPAVADDLSSYDTVMICKGDTLFAVPAHPGLFVEEQYVSTREEDRENPRRFFWEKGDPPLRDTGFTINEFAEASAPSTFDLPLGRASDYVIEQLIVGGDFTGDVDDWTEESQPSGRPGLRELPGHRDDRRFAYLLEEQKVFAYPVKIHCTKGLPAYSKDSETHYCVMRGVLSDRSHFRVLYNTGRDLPGHWPNVDQPTSDWEAPIAELEEALGNIIVAHGPENRVCD</sequence>
<organism evidence="2 4">
    <name type="scientific">Roseovarius indicus</name>
    <dbReference type="NCBI Taxonomy" id="540747"/>
    <lineage>
        <taxon>Bacteria</taxon>
        <taxon>Pseudomonadati</taxon>
        <taxon>Pseudomonadota</taxon>
        <taxon>Alphaproteobacteria</taxon>
        <taxon>Rhodobacterales</taxon>
        <taxon>Roseobacteraceae</taxon>
        <taxon>Roseovarius</taxon>
    </lineage>
</organism>
<keyword evidence="1" id="KW-0732">Signal</keyword>
<protein>
    <recommendedName>
        <fullName evidence="6">Secreted protein</fullName>
    </recommendedName>
</protein>
<accession>A0A0T5P572</accession>
<evidence type="ECO:0000256" key="1">
    <source>
        <dbReference type="SAM" id="SignalP"/>
    </source>
</evidence>
<feature type="signal peptide" evidence="1">
    <location>
        <begin position="1"/>
        <end position="22"/>
    </location>
</feature>
<gene>
    <name evidence="3" type="ORF">RIdsm_04343</name>
    <name evidence="2" type="ORF">XM52_18490</name>
</gene>
<dbReference type="EMBL" id="LAXI01000014">
    <property type="protein sequence ID" value="KRS16331.1"/>
    <property type="molecule type" value="Genomic_DNA"/>
</dbReference>
<keyword evidence="4" id="KW-1185">Reference proteome</keyword>
<evidence type="ECO:0008006" key="6">
    <source>
        <dbReference type="Google" id="ProtNLM"/>
    </source>
</evidence>
<reference evidence="2 4" key="1">
    <citation type="submission" date="2015-04" db="EMBL/GenBank/DDBJ databases">
        <title>The draft genome sequence of Roseovarius indicus B108T.</title>
        <authorList>
            <person name="Li G."/>
            <person name="Lai Q."/>
            <person name="Shao Z."/>
            <person name="Yan P."/>
        </authorList>
    </citation>
    <scope>NUCLEOTIDE SEQUENCE [LARGE SCALE GENOMIC DNA]</scope>
    <source>
        <strain evidence="2 4">B108</strain>
    </source>
</reference>
<evidence type="ECO:0000313" key="4">
    <source>
        <dbReference type="Proteomes" id="UP000051401"/>
    </source>
</evidence>
<dbReference type="PATRIC" id="fig|540747.5.peg.1451"/>